<protein>
    <submittedName>
        <fullName evidence="1">HAD family hydrolase</fullName>
    </submittedName>
</protein>
<accession>A0A4U6QCZ1</accession>
<reference evidence="1 2" key="1">
    <citation type="submission" date="2019-05" db="EMBL/GenBank/DDBJ databases">
        <title>Nakamurella sp. N5BH11, whole genome shotgun sequence.</title>
        <authorList>
            <person name="Tuo L."/>
        </authorList>
    </citation>
    <scope>NUCLEOTIDE SEQUENCE [LARGE SCALE GENOMIC DNA]</scope>
    <source>
        <strain evidence="1 2">N5BH11</strain>
    </source>
</reference>
<proteinExistence type="predicted"/>
<sequence>MVALDLDRTLIYSRTAIDRSGGDPTAQGAVDPADLRCVEELDGAEQSFMTVGAIGHLLDLRERATVVPTTTRTPAQFERVRVPGGPTRYAVTSNGGRLLVDGVDDQDWHRSVRTVLAERSAPLDEVVAELDTRLGGWTRSRRIADDLFCYLVVDLATMPDDFLPHWSAWCGAHGWAVSRQGRKVYALPVGLTKDAAVTEVLRRTGATRLLAAGDGSLDAGMLSLAAAAIRPPHGELAESDWRRPHVAVATAAGIRAGEEMLGWLLARLDPDVVPTS</sequence>
<dbReference type="OrthoDB" id="1666512at2"/>
<dbReference type="Proteomes" id="UP000306985">
    <property type="component" value="Unassembled WGS sequence"/>
</dbReference>
<name>A0A4U6QCZ1_9ACTN</name>
<keyword evidence="2" id="KW-1185">Reference proteome</keyword>
<gene>
    <name evidence="1" type="ORF">FDO65_17095</name>
</gene>
<dbReference type="InterPro" id="IPR036412">
    <property type="entry name" value="HAD-like_sf"/>
</dbReference>
<dbReference type="InterPro" id="IPR023214">
    <property type="entry name" value="HAD_sf"/>
</dbReference>
<dbReference type="GO" id="GO:0016787">
    <property type="term" value="F:hydrolase activity"/>
    <property type="evidence" value="ECO:0007669"/>
    <property type="project" value="UniProtKB-KW"/>
</dbReference>
<dbReference type="EMBL" id="SZZH01000004">
    <property type="protein sequence ID" value="TKV57891.1"/>
    <property type="molecule type" value="Genomic_DNA"/>
</dbReference>
<keyword evidence="1" id="KW-0378">Hydrolase</keyword>
<organism evidence="1 2">
    <name type="scientific">Nakamurella flava</name>
    <dbReference type="NCBI Taxonomy" id="2576308"/>
    <lineage>
        <taxon>Bacteria</taxon>
        <taxon>Bacillati</taxon>
        <taxon>Actinomycetota</taxon>
        <taxon>Actinomycetes</taxon>
        <taxon>Nakamurellales</taxon>
        <taxon>Nakamurellaceae</taxon>
        <taxon>Nakamurella</taxon>
    </lineage>
</organism>
<dbReference type="AlphaFoldDB" id="A0A4U6QCZ1"/>
<comment type="caution">
    <text evidence="1">The sequence shown here is derived from an EMBL/GenBank/DDBJ whole genome shotgun (WGS) entry which is preliminary data.</text>
</comment>
<evidence type="ECO:0000313" key="2">
    <source>
        <dbReference type="Proteomes" id="UP000306985"/>
    </source>
</evidence>
<dbReference type="SUPFAM" id="SSF56784">
    <property type="entry name" value="HAD-like"/>
    <property type="match status" value="1"/>
</dbReference>
<evidence type="ECO:0000313" key="1">
    <source>
        <dbReference type="EMBL" id="TKV57891.1"/>
    </source>
</evidence>
<dbReference type="Gene3D" id="3.40.50.1000">
    <property type="entry name" value="HAD superfamily/HAD-like"/>
    <property type="match status" value="1"/>
</dbReference>